<sequence length="323" mass="36318">MFEYIVKRTLQAIPLLFIISIISFALMSLSPGDPTAIYENPEASTKSTPQDKAKLQARLGINQPIYVQYYKWMKLLVTEGNLGYSFEDGQPVTQKIIDRIPATMTLMATAIILSILIAIPIGVYSAVKQYSKLDYFFTGYSFLGIAVPSFFIALLAILIFSVKLRWFPVSGMRSVYSHFDLWDRIYHLALPALTLAFGLIATKSRFMRSSMLEVIKQDYVRTARAKGLSERKVIFKHALRNALIPIITIIALQLPNLFGGALFIEQLFAWPGMGRLSINAIFIRDYQVIMGTTMIAAILVVIANLIADILYAIIDPRIKFGKN</sequence>
<feature type="transmembrane region" description="Helical" evidence="7">
    <location>
        <begin position="12"/>
        <end position="30"/>
    </location>
</feature>
<feature type="transmembrane region" description="Helical" evidence="7">
    <location>
        <begin position="184"/>
        <end position="202"/>
    </location>
</feature>
<dbReference type="PROSITE" id="PS50928">
    <property type="entry name" value="ABC_TM1"/>
    <property type="match status" value="1"/>
</dbReference>
<feature type="transmembrane region" description="Helical" evidence="7">
    <location>
        <begin position="242"/>
        <end position="268"/>
    </location>
</feature>
<organism evidence="10 11">
    <name type="scientific">Gottfriedia endophytica</name>
    <dbReference type="NCBI Taxonomy" id="2820819"/>
    <lineage>
        <taxon>Bacteria</taxon>
        <taxon>Bacillati</taxon>
        <taxon>Bacillota</taxon>
        <taxon>Bacilli</taxon>
        <taxon>Bacillales</taxon>
        <taxon>Bacillaceae</taxon>
        <taxon>Gottfriedia</taxon>
    </lineage>
</organism>
<dbReference type="Pfam" id="PF00528">
    <property type="entry name" value="BPD_transp_1"/>
    <property type="match status" value="1"/>
</dbReference>
<keyword evidence="6 7" id="KW-0472">Membrane</keyword>
<evidence type="ECO:0000259" key="8">
    <source>
        <dbReference type="PROSITE" id="PS50191"/>
    </source>
</evidence>
<evidence type="ECO:0000313" key="10">
    <source>
        <dbReference type="EMBL" id="MBP0724245.1"/>
    </source>
</evidence>
<gene>
    <name evidence="10" type="ORF">J5Y03_03485</name>
</gene>
<evidence type="ECO:0000256" key="2">
    <source>
        <dbReference type="ARBA" id="ARBA00022448"/>
    </source>
</evidence>
<dbReference type="Proteomes" id="UP000682134">
    <property type="component" value="Unassembled WGS sequence"/>
</dbReference>
<feature type="transmembrane region" description="Helical" evidence="7">
    <location>
        <begin position="106"/>
        <end position="127"/>
    </location>
</feature>
<name>A0A940NMG6_9BACI</name>
<reference evidence="10" key="1">
    <citation type="submission" date="2021-04" db="EMBL/GenBank/DDBJ databases">
        <title>Genome seq and assembly of Bacillus sp.</title>
        <authorList>
            <person name="Chhetri G."/>
        </authorList>
    </citation>
    <scope>NUCLEOTIDE SEQUENCE</scope>
    <source>
        <strain evidence="10">RG28</strain>
    </source>
</reference>
<dbReference type="InterPro" id="IPR000515">
    <property type="entry name" value="MetI-like"/>
</dbReference>
<keyword evidence="11" id="KW-1185">Reference proteome</keyword>
<dbReference type="PANTHER" id="PTHR43163:SF6">
    <property type="entry name" value="DIPEPTIDE TRANSPORT SYSTEM PERMEASE PROTEIN DPPB-RELATED"/>
    <property type="match status" value="1"/>
</dbReference>
<comment type="subcellular location">
    <subcellularLocation>
        <location evidence="1 7">Cell membrane</location>
        <topology evidence="1 7">Multi-pass membrane protein</topology>
    </subcellularLocation>
</comment>
<dbReference type="AlphaFoldDB" id="A0A940NMG6"/>
<evidence type="ECO:0000256" key="3">
    <source>
        <dbReference type="ARBA" id="ARBA00022475"/>
    </source>
</evidence>
<proteinExistence type="inferred from homology"/>
<dbReference type="SUPFAM" id="SSF161098">
    <property type="entry name" value="MetI-like"/>
    <property type="match status" value="1"/>
</dbReference>
<dbReference type="Pfam" id="PF19300">
    <property type="entry name" value="BPD_transp_1_N"/>
    <property type="match status" value="1"/>
</dbReference>
<keyword evidence="2 7" id="KW-0813">Transport</keyword>
<dbReference type="InterPro" id="IPR001251">
    <property type="entry name" value="CRAL-TRIO_dom"/>
</dbReference>
<feature type="transmembrane region" description="Helical" evidence="7">
    <location>
        <begin position="288"/>
        <end position="314"/>
    </location>
</feature>
<evidence type="ECO:0000256" key="5">
    <source>
        <dbReference type="ARBA" id="ARBA00022989"/>
    </source>
</evidence>
<keyword evidence="5 7" id="KW-1133">Transmembrane helix</keyword>
<comment type="similarity">
    <text evidence="7">Belongs to the binding-protein-dependent transport system permease family.</text>
</comment>
<dbReference type="GO" id="GO:0005886">
    <property type="term" value="C:plasma membrane"/>
    <property type="evidence" value="ECO:0007669"/>
    <property type="project" value="UniProtKB-SubCell"/>
</dbReference>
<feature type="domain" description="CRAL-TRIO" evidence="8">
    <location>
        <begin position="87"/>
        <end position="266"/>
    </location>
</feature>
<dbReference type="InterPro" id="IPR035906">
    <property type="entry name" value="MetI-like_sf"/>
</dbReference>
<dbReference type="PROSITE" id="PS50191">
    <property type="entry name" value="CRAL_TRIO"/>
    <property type="match status" value="1"/>
</dbReference>
<dbReference type="Gene3D" id="1.10.3720.10">
    <property type="entry name" value="MetI-like"/>
    <property type="match status" value="1"/>
</dbReference>
<keyword evidence="4 7" id="KW-0812">Transmembrane</keyword>
<comment type="caution">
    <text evidence="10">The sequence shown here is derived from an EMBL/GenBank/DDBJ whole genome shotgun (WGS) entry which is preliminary data.</text>
</comment>
<dbReference type="RefSeq" id="WP_209402575.1">
    <property type="nucleotide sequence ID" value="NZ_JAGIYQ010000002.1"/>
</dbReference>
<evidence type="ECO:0000256" key="1">
    <source>
        <dbReference type="ARBA" id="ARBA00004651"/>
    </source>
</evidence>
<evidence type="ECO:0000256" key="7">
    <source>
        <dbReference type="RuleBase" id="RU363032"/>
    </source>
</evidence>
<feature type="transmembrane region" description="Helical" evidence="7">
    <location>
        <begin position="139"/>
        <end position="164"/>
    </location>
</feature>
<dbReference type="CDD" id="cd06261">
    <property type="entry name" value="TM_PBP2"/>
    <property type="match status" value="1"/>
</dbReference>
<keyword evidence="3" id="KW-1003">Cell membrane</keyword>
<evidence type="ECO:0000256" key="4">
    <source>
        <dbReference type="ARBA" id="ARBA00022692"/>
    </source>
</evidence>
<dbReference type="GO" id="GO:0055085">
    <property type="term" value="P:transmembrane transport"/>
    <property type="evidence" value="ECO:0007669"/>
    <property type="project" value="InterPro"/>
</dbReference>
<evidence type="ECO:0000313" key="11">
    <source>
        <dbReference type="Proteomes" id="UP000682134"/>
    </source>
</evidence>
<dbReference type="InterPro" id="IPR045621">
    <property type="entry name" value="BPD_transp_1_N"/>
</dbReference>
<accession>A0A940NMG6</accession>
<dbReference type="EMBL" id="JAGIYQ010000002">
    <property type="protein sequence ID" value="MBP0724245.1"/>
    <property type="molecule type" value="Genomic_DNA"/>
</dbReference>
<protein>
    <submittedName>
        <fullName evidence="10">ABC transporter permease</fullName>
    </submittedName>
</protein>
<evidence type="ECO:0000256" key="6">
    <source>
        <dbReference type="ARBA" id="ARBA00023136"/>
    </source>
</evidence>
<dbReference type="PANTHER" id="PTHR43163">
    <property type="entry name" value="DIPEPTIDE TRANSPORT SYSTEM PERMEASE PROTEIN DPPB-RELATED"/>
    <property type="match status" value="1"/>
</dbReference>
<evidence type="ECO:0000259" key="9">
    <source>
        <dbReference type="PROSITE" id="PS50928"/>
    </source>
</evidence>
<feature type="domain" description="ABC transmembrane type-1" evidence="9">
    <location>
        <begin position="100"/>
        <end position="311"/>
    </location>
</feature>